<dbReference type="Proteomes" id="UP000006813">
    <property type="component" value="Unassembled WGS sequence"/>
</dbReference>
<name>G5BJ24_HETGA</name>
<protein>
    <submittedName>
        <fullName evidence="2">SPT2-like protein</fullName>
    </submittedName>
</protein>
<feature type="compositionally biased region" description="Polar residues" evidence="1">
    <location>
        <begin position="119"/>
        <end position="131"/>
    </location>
</feature>
<dbReference type="InParanoid" id="G5BJ24"/>
<proteinExistence type="predicted"/>
<feature type="region of interest" description="Disordered" evidence="1">
    <location>
        <begin position="113"/>
        <end position="154"/>
    </location>
</feature>
<dbReference type="AlphaFoldDB" id="G5BJ24"/>
<accession>G5BJ24</accession>
<evidence type="ECO:0000313" key="2">
    <source>
        <dbReference type="EMBL" id="EHB09285.1"/>
    </source>
</evidence>
<feature type="compositionally biased region" description="Acidic residues" evidence="1">
    <location>
        <begin position="144"/>
        <end position="154"/>
    </location>
</feature>
<gene>
    <name evidence="2" type="ORF">GW7_03969</name>
</gene>
<evidence type="ECO:0000256" key="1">
    <source>
        <dbReference type="SAM" id="MobiDB-lite"/>
    </source>
</evidence>
<dbReference type="EMBL" id="JH170552">
    <property type="protein sequence ID" value="EHB09285.1"/>
    <property type="molecule type" value="Genomic_DNA"/>
</dbReference>
<evidence type="ECO:0000313" key="3">
    <source>
        <dbReference type="Proteomes" id="UP000006813"/>
    </source>
</evidence>
<sequence>MFSPHLVLALCPGTRTAAPAHDRSDQSVGLRRYPVTQFPLGGQSVMQVALGNLQAVQVALGNPSVAQIFLEDLWAALEALGSLYAVHMIDGLPKCTVVSEMISSKNIITKSSKGLMNRTKPSLSGYRSSQRLPFPAGYKRQRDYEEEEDGDNDE</sequence>
<dbReference type="STRING" id="10181.G5BJ24"/>
<reference evidence="2 3" key="1">
    <citation type="journal article" date="2011" name="Nature">
        <title>Genome sequencing reveals insights into physiology and longevity of the naked mole rat.</title>
        <authorList>
            <person name="Kim E.B."/>
            <person name="Fang X."/>
            <person name="Fushan A.A."/>
            <person name="Huang Z."/>
            <person name="Lobanov A.V."/>
            <person name="Han L."/>
            <person name="Marino S.M."/>
            <person name="Sun X."/>
            <person name="Turanov A.A."/>
            <person name="Yang P."/>
            <person name="Yim S.H."/>
            <person name="Zhao X."/>
            <person name="Kasaikina M.V."/>
            <person name="Stoletzki N."/>
            <person name="Peng C."/>
            <person name="Polak P."/>
            <person name="Xiong Z."/>
            <person name="Kiezun A."/>
            <person name="Zhu Y."/>
            <person name="Chen Y."/>
            <person name="Kryukov G.V."/>
            <person name="Zhang Q."/>
            <person name="Peshkin L."/>
            <person name="Yang L."/>
            <person name="Bronson R.T."/>
            <person name="Buffenstein R."/>
            <person name="Wang B."/>
            <person name="Han C."/>
            <person name="Li Q."/>
            <person name="Chen L."/>
            <person name="Zhao W."/>
            <person name="Sunyaev S.R."/>
            <person name="Park T.J."/>
            <person name="Zhang G."/>
            <person name="Wang J."/>
            <person name="Gladyshev V.N."/>
        </authorList>
    </citation>
    <scope>NUCLEOTIDE SEQUENCE [LARGE SCALE GENOMIC DNA]</scope>
</reference>
<organism evidence="2 3">
    <name type="scientific">Heterocephalus glaber</name>
    <name type="common">Naked mole rat</name>
    <dbReference type="NCBI Taxonomy" id="10181"/>
    <lineage>
        <taxon>Eukaryota</taxon>
        <taxon>Metazoa</taxon>
        <taxon>Chordata</taxon>
        <taxon>Craniata</taxon>
        <taxon>Vertebrata</taxon>
        <taxon>Euteleostomi</taxon>
        <taxon>Mammalia</taxon>
        <taxon>Eutheria</taxon>
        <taxon>Euarchontoglires</taxon>
        <taxon>Glires</taxon>
        <taxon>Rodentia</taxon>
        <taxon>Hystricomorpha</taxon>
        <taxon>Bathyergidae</taxon>
        <taxon>Heterocephalus</taxon>
    </lineage>
</organism>